<organism evidence="1 2">
    <name type="scientific">Psylliodes chrysocephalus</name>
    <dbReference type="NCBI Taxonomy" id="3402493"/>
    <lineage>
        <taxon>Eukaryota</taxon>
        <taxon>Metazoa</taxon>
        <taxon>Ecdysozoa</taxon>
        <taxon>Arthropoda</taxon>
        <taxon>Hexapoda</taxon>
        <taxon>Insecta</taxon>
        <taxon>Pterygota</taxon>
        <taxon>Neoptera</taxon>
        <taxon>Endopterygota</taxon>
        <taxon>Coleoptera</taxon>
        <taxon>Polyphaga</taxon>
        <taxon>Cucujiformia</taxon>
        <taxon>Chrysomeloidea</taxon>
        <taxon>Chrysomelidae</taxon>
        <taxon>Galerucinae</taxon>
        <taxon>Alticini</taxon>
        <taxon>Psylliodes</taxon>
    </lineage>
</organism>
<dbReference type="OrthoDB" id="6749000at2759"/>
<protein>
    <submittedName>
        <fullName evidence="1">Uncharacterized protein</fullName>
    </submittedName>
</protein>
<dbReference type="Proteomes" id="UP001153636">
    <property type="component" value="Chromosome 2"/>
</dbReference>
<evidence type="ECO:0000313" key="2">
    <source>
        <dbReference type="Proteomes" id="UP001153636"/>
    </source>
</evidence>
<evidence type="ECO:0000313" key="1">
    <source>
        <dbReference type="EMBL" id="CAH1105703.1"/>
    </source>
</evidence>
<accession>A0A9P0CT11</accession>
<sequence>MNDREFNPLFEENFKDIEDIIDSRKLLGQYNVQPTVHGRYAYSQPSHLSENMDRYEDALMLNEGDCINSSNIKKTDSEITLVRVKISESTLKRRRSKWDMHDIAIPGDGSHLAESPSLVNLVTLVGDIIPCEGEEYLVPISSWDPYFKAEEFNNRSQTNLNDQILEEAQNDMSEVKEEHSENSVSRKPSWAGKISNFIKKHIGSKESSLTKMDSTKN</sequence>
<reference evidence="1" key="1">
    <citation type="submission" date="2022-01" db="EMBL/GenBank/DDBJ databases">
        <authorList>
            <person name="King R."/>
        </authorList>
    </citation>
    <scope>NUCLEOTIDE SEQUENCE</scope>
</reference>
<dbReference type="AlphaFoldDB" id="A0A9P0CT11"/>
<name>A0A9P0CT11_9CUCU</name>
<keyword evidence="2" id="KW-1185">Reference proteome</keyword>
<gene>
    <name evidence="1" type="ORF">PSYICH_LOCUS6979</name>
</gene>
<proteinExistence type="predicted"/>
<dbReference type="EMBL" id="OV651814">
    <property type="protein sequence ID" value="CAH1105703.1"/>
    <property type="molecule type" value="Genomic_DNA"/>
</dbReference>